<dbReference type="SUPFAM" id="SSF46785">
    <property type="entry name" value="Winged helix' DNA-binding domain"/>
    <property type="match status" value="1"/>
</dbReference>
<dbReference type="InterPro" id="IPR004408">
    <property type="entry name" value="Biotin_CoA_COase_ligase"/>
</dbReference>
<dbReference type="Pfam" id="PF08279">
    <property type="entry name" value="HTH_11"/>
    <property type="match status" value="1"/>
</dbReference>
<dbReference type="InterPro" id="IPR004143">
    <property type="entry name" value="BPL_LPL_catalytic"/>
</dbReference>
<dbReference type="EC" id="6.3.4.15" evidence="5"/>
<evidence type="ECO:0000256" key="4">
    <source>
        <dbReference type="ARBA" id="ARBA00023267"/>
    </source>
</evidence>
<evidence type="ECO:0000256" key="2">
    <source>
        <dbReference type="ARBA" id="ARBA00022741"/>
    </source>
</evidence>
<dbReference type="Proteomes" id="UP001597218">
    <property type="component" value="Unassembled WGS sequence"/>
</dbReference>
<name>A0ABW4SF85_9BACL</name>
<keyword evidence="4 5" id="KW-0092">Biotin</keyword>
<keyword evidence="5" id="KW-0804">Transcription</keyword>
<dbReference type="Gene3D" id="1.10.10.10">
    <property type="entry name" value="Winged helix-like DNA-binding domain superfamily/Winged helix DNA-binding domain"/>
    <property type="match status" value="1"/>
</dbReference>
<keyword evidence="5" id="KW-0678">Repressor</keyword>
<dbReference type="Gene3D" id="2.30.30.100">
    <property type="match status" value="1"/>
</dbReference>
<dbReference type="PROSITE" id="PS51733">
    <property type="entry name" value="BPL_LPL_CATALYTIC"/>
    <property type="match status" value="1"/>
</dbReference>
<dbReference type="InterPro" id="IPR030855">
    <property type="entry name" value="Bifunct_BirA"/>
</dbReference>
<dbReference type="NCBIfam" id="TIGR00121">
    <property type="entry name" value="birA_ligase"/>
    <property type="match status" value="1"/>
</dbReference>
<comment type="caution">
    <text evidence="7">The sequence shown here is derived from an EMBL/GenBank/DDBJ whole genome shotgun (WGS) entry which is preliminary data.</text>
</comment>
<comment type="caution">
    <text evidence="5">Lacks conserved residue(s) required for the propagation of feature annotation.</text>
</comment>
<comment type="similarity">
    <text evidence="5">Belongs to the biotin--protein ligase family.</text>
</comment>
<feature type="binding site" evidence="5">
    <location>
        <position position="118"/>
    </location>
    <ligand>
        <name>biotin</name>
        <dbReference type="ChEBI" id="CHEBI:57586"/>
    </ligand>
</feature>
<dbReference type="InterPro" id="IPR008988">
    <property type="entry name" value="Transcriptional_repressor_C"/>
</dbReference>
<evidence type="ECO:0000256" key="3">
    <source>
        <dbReference type="ARBA" id="ARBA00022840"/>
    </source>
</evidence>
<keyword evidence="1 5" id="KW-0436">Ligase</keyword>
<dbReference type="Pfam" id="PF02237">
    <property type="entry name" value="BPL_C"/>
    <property type="match status" value="1"/>
</dbReference>
<accession>A0ABW4SF85</accession>
<dbReference type="HAMAP" id="MF_00978">
    <property type="entry name" value="Bifunct_BirA"/>
    <property type="match status" value="1"/>
</dbReference>
<dbReference type="EMBL" id="JBHUGI010000024">
    <property type="protein sequence ID" value="MFD1928162.1"/>
    <property type="molecule type" value="Genomic_DNA"/>
</dbReference>
<organism evidence="7 8">
    <name type="scientific">Sporosarcina siberiensis</name>
    <dbReference type="NCBI Taxonomy" id="1365606"/>
    <lineage>
        <taxon>Bacteria</taxon>
        <taxon>Bacillati</taxon>
        <taxon>Bacillota</taxon>
        <taxon>Bacilli</taxon>
        <taxon>Bacillales</taxon>
        <taxon>Caryophanaceae</taxon>
        <taxon>Sporosarcina</taxon>
    </lineage>
</organism>
<dbReference type="InterPro" id="IPR013196">
    <property type="entry name" value="HTH_11"/>
</dbReference>
<keyword evidence="2 5" id="KW-0547">Nucleotide-binding</keyword>
<dbReference type="Pfam" id="PF03099">
    <property type="entry name" value="BPL_LplA_LipB"/>
    <property type="match status" value="1"/>
</dbReference>
<comment type="catalytic activity">
    <reaction evidence="5">
        <text>biotin + L-lysyl-[protein] + ATP = N(6)-biotinyl-L-lysyl-[protein] + AMP + diphosphate + H(+)</text>
        <dbReference type="Rhea" id="RHEA:11756"/>
        <dbReference type="Rhea" id="RHEA-COMP:9752"/>
        <dbReference type="Rhea" id="RHEA-COMP:10505"/>
        <dbReference type="ChEBI" id="CHEBI:15378"/>
        <dbReference type="ChEBI" id="CHEBI:29969"/>
        <dbReference type="ChEBI" id="CHEBI:30616"/>
        <dbReference type="ChEBI" id="CHEBI:33019"/>
        <dbReference type="ChEBI" id="CHEBI:57586"/>
        <dbReference type="ChEBI" id="CHEBI:83144"/>
        <dbReference type="ChEBI" id="CHEBI:456215"/>
        <dbReference type="EC" id="6.3.4.15"/>
    </reaction>
</comment>
<protein>
    <recommendedName>
        <fullName evidence="5">Bifunctional ligase/repressor BirA</fullName>
    </recommendedName>
    <alternativeName>
        <fullName evidence="5">Biotin--[acetyl-CoA-carboxylase] ligase</fullName>
        <ecNumber evidence="5">6.3.4.15</ecNumber>
    </alternativeName>
    <alternativeName>
        <fullName evidence="5">Biotin--protein ligase</fullName>
    </alternativeName>
    <alternativeName>
        <fullName evidence="5">Biotin-[acetyl-CoA carboxylase] synthetase</fullName>
    </alternativeName>
</protein>
<keyword evidence="5" id="KW-0805">Transcription regulation</keyword>
<dbReference type="InterPro" id="IPR003142">
    <property type="entry name" value="BPL_C"/>
</dbReference>
<evidence type="ECO:0000313" key="8">
    <source>
        <dbReference type="Proteomes" id="UP001597218"/>
    </source>
</evidence>
<keyword evidence="5" id="KW-0238">DNA-binding</keyword>
<feature type="binding site" evidence="5">
    <location>
        <position position="189"/>
    </location>
    <ligand>
        <name>biotin</name>
        <dbReference type="ChEBI" id="CHEBI:57586"/>
    </ligand>
</feature>
<sequence length="327" mass="36390">MNLTAKDELLKRLFEANGQPVSGQEIADQFGLSRTAIWKYVKELEVDGYEIGTVRKKGYFLITVPDKVNAANIKKHLNTQTYGQTIHYYETLESTQFIAHDEAQNDARDGTLIISEEQTLGKGRMSRPWNSAYGKGIWMSLIVRPNLAPHQAPQMTLVAAVAVTRAIEEITGIHPDIKWPNDILINGKKVTGILTELQTDPDRVKAIILGIGINVNQFPDDFPVELSTIATSLKIAIGSEVNRAKLIAKVLEFIEQYTKIYETHGFAPIKLLWEGYSNTVGKQIRAVMLNEVLDGTAIGISDEGLLKIRLDDGTIRGIYSADIEIQK</sequence>
<dbReference type="SUPFAM" id="SSF50037">
    <property type="entry name" value="C-terminal domain of transcriptional repressors"/>
    <property type="match status" value="1"/>
</dbReference>
<evidence type="ECO:0000256" key="5">
    <source>
        <dbReference type="HAMAP-Rule" id="MF_00978"/>
    </source>
</evidence>
<keyword evidence="3 5" id="KW-0067">ATP-binding</keyword>
<gene>
    <name evidence="5" type="primary">birA</name>
    <name evidence="7" type="ORF">ACFSFY_08830</name>
</gene>
<dbReference type="PANTHER" id="PTHR12835:SF5">
    <property type="entry name" value="BIOTIN--PROTEIN LIGASE"/>
    <property type="match status" value="1"/>
</dbReference>
<dbReference type="PANTHER" id="PTHR12835">
    <property type="entry name" value="BIOTIN PROTEIN LIGASE"/>
    <property type="match status" value="1"/>
</dbReference>
<reference evidence="8" key="1">
    <citation type="journal article" date="2019" name="Int. J. Syst. Evol. Microbiol.">
        <title>The Global Catalogue of Microorganisms (GCM) 10K type strain sequencing project: providing services to taxonomists for standard genome sequencing and annotation.</title>
        <authorList>
            <consortium name="The Broad Institute Genomics Platform"/>
            <consortium name="The Broad Institute Genome Sequencing Center for Infectious Disease"/>
            <person name="Wu L."/>
            <person name="Ma J."/>
        </authorList>
    </citation>
    <scope>NUCLEOTIDE SEQUENCE [LARGE SCALE GENOMIC DNA]</scope>
    <source>
        <strain evidence="8">CGMCC 4.7177</strain>
    </source>
</reference>
<dbReference type="Gene3D" id="3.30.930.10">
    <property type="entry name" value="Bira Bifunctional Protein, Domain 2"/>
    <property type="match status" value="1"/>
</dbReference>
<keyword evidence="8" id="KW-1185">Reference proteome</keyword>
<proteinExistence type="inferred from homology"/>
<dbReference type="CDD" id="cd16442">
    <property type="entry name" value="BPL"/>
    <property type="match status" value="1"/>
</dbReference>
<comment type="function">
    <text evidence="5">Acts both as a biotin--[acetyl-CoA-carboxylase] ligase and a repressor.</text>
</comment>
<dbReference type="RefSeq" id="WP_381537261.1">
    <property type="nucleotide sequence ID" value="NZ_JBHUGI010000024.1"/>
</dbReference>
<dbReference type="GO" id="GO:0004077">
    <property type="term" value="F:biotin--[biotin carboxyl-carrier protein] ligase activity"/>
    <property type="evidence" value="ECO:0007669"/>
    <property type="project" value="UniProtKB-EC"/>
</dbReference>
<evidence type="ECO:0000259" key="6">
    <source>
        <dbReference type="PROSITE" id="PS51733"/>
    </source>
</evidence>
<evidence type="ECO:0000256" key="1">
    <source>
        <dbReference type="ARBA" id="ARBA00022598"/>
    </source>
</evidence>
<dbReference type="InterPro" id="IPR036388">
    <property type="entry name" value="WH-like_DNA-bd_sf"/>
</dbReference>
<feature type="DNA-binding region" description="H-T-H motif" evidence="5">
    <location>
        <begin position="23"/>
        <end position="42"/>
    </location>
</feature>
<dbReference type="SUPFAM" id="SSF55681">
    <property type="entry name" value="Class II aaRS and biotin synthetases"/>
    <property type="match status" value="1"/>
</dbReference>
<evidence type="ECO:0000313" key="7">
    <source>
        <dbReference type="EMBL" id="MFD1928162.1"/>
    </source>
</evidence>
<feature type="domain" description="BPL/LPL catalytic" evidence="6">
    <location>
        <begin position="71"/>
        <end position="262"/>
    </location>
</feature>
<dbReference type="InterPro" id="IPR045864">
    <property type="entry name" value="aa-tRNA-synth_II/BPL/LPL"/>
</dbReference>
<dbReference type="InterPro" id="IPR036390">
    <property type="entry name" value="WH_DNA-bd_sf"/>
</dbReference>